<reference evidence="1" key="1">
    <citation type="submission" date="2014-11" db="EMBL/GenBank/DDBJ databases">
        <authorList>
            <person name="Amaro Gonzalez C."/>
        </authorList>
    </citation>
    <scope>NUCLEOTIDE SEQUENCE</scope>
</reference>
<dbReference type="EMBL" id="GBXM01014005">
    <property type="protein sequence ID" value="JAH94572.1"/>
    <property type="molecule type" value="Transcribed_RNA"/>
</dbReference>
<organism evidence="1">
    <name type="scientific">Anguilla anguilla</name>
    <name type="common">European freshwater eel</name>
    <name type="synonym">Muraena anguilla</name>
    <dbReference type="NCBI Taxonomy" id="7936"/>
    <lineage>
        <taxon>Eukaryota</taxon>
        <taxon>Metazoa</taxon>
        <taxon>Chordata</taxon>
        <taxon>Craniata</taxon>
        <taxon>Vertebrata</taxon>
        <taxon>Euteleostomi</taxon>
        <taxon>Actinopterygii</taxon>
        <taxon>Neopterygii</taxon>
        <taxon>Teleostei</taxon>
        <taxon>Anguilliformes</taxon>
        <taxon>Anguillidae</taxon>
        <taxon>Anguilla</taxon>
    </lineage>
</organism>
<protein>
    <submittedName>
        <fullName evidence="1">Uncharacterized protein</fullName>
    </submittedName>
</protein>
<sequence>MKRVQQIQRNKKNNELQKIKSLPETMFSVMRLYYKAAFSVQLVSSEGLSMLNVSSRLCKRKNKTNKQKKSSHKHYSSFALIDHRVCLK</sequence>
<evidence type="ECO:0000313" key="1">
    <source>
        <dbReference type="EMBL" id="JAH94572.1"/>
    </source>
</evidence>
<accession>A0A0E9WVX4</accession>
<dbReference type="AlphaFoldDB" id="A0A0E9WVX4"/>
<name>A0A0E9WVX4_ANGAN</name>
<proteinExistence type="predicted"/>
<reference evidence="1" key="2">
    <citation type="journal article" date="2015" name="Fish Shellfish Immunol.">
        <title>Early steps in the European eel (Anguilla anguilla)-Vibrio vulnificus interaction in the gills: Role of the RtxA13 toxin.</title>
        <authorList>
            <person name="Callol A."/>
            <person name="Pajuelo D."/>
            <person name="Ebbesson L."/>
            <person name="Teles M."/>
            <person name="MacKenzie S."/>
            <person name="Amaro C."/>
        </authorList>
    </citation>
    <scope>NUCLEOTIDE SEQUENCE</scope>
</reference>